<feature type="compositionally biased region" description="Polar residues" evidence="7">
    <location>
        <begin position="351"/>
        <end position="364"/>
    </location>
</feature>
<dbReference type="OrthoDB" id="2021103at2759"/>
<keyword evidence="3" id="KW-0805">Transcription regulation</keyword>
<sequence length="364" mass="40559">MAENESPPPASTTAPMTLLSGFFPENDPDIYCRSFSQLLMPSFGQPAEFMFQQNRPAGLVVSPPLAMLTVPPGLSPASLLDSPQGMVGAGEQHDFHSSSTTFSLQRNVPPRVPEISQMKSQLVVDKPADDGYNWRKYGQKQVKGSEFPRSYYKCTRSDCPVKKKVERSLDGQITEIIYKGQHNHPRPARRATDCSTDQDSVSASTDSEADGDEHESKRRRVGETSEQALSRRTVTEPRIIVQTTSEVDLLDDGYRWRKYGQKVVKGNPHPRSYYKCTSQGCNVRKHVERAATDAKAVITTYEGKHNHDIPAAKTSSHSSAAASQLRPVNELAERYGGDDQRLPHMKEEQDSIASSQNNWKIYNS</sequence>
<evidence type="ECO:0000313" key="9">
    <source>
        <dbReference type="EMBL" id="AKA27890.1"/>
    </source>
</evidence>
<evidence type="ECO:0000259" key="8">
    <source>
        <dbReference type="PROSITE" id="PS50811"/>
    </source>
</evidence>
<dbReference type="InterPro" id="IPR003657">
    <property type="entry name" value="WRKY_dom"/>
</dbReference>
<keyword evidence="2" id="KW-0677">Repeat</keyword>
<keyword evidence="6" id="KW-0539">Nucleus</keyword>
<dbReference type="PANTHER" id="PTHR31221:SF130">
    <property type="entry name" value="WRKY TRANSCRIPTION FACTOR 3-RELATED"/>
    <property type="match status" value="1"/>
</dbReference>
<evidence type="ECO:0000256" key="6">
    <source>
        <dbReference type="ARBA" id="ARBA00023242"/>
    </source>
</evidence>
<feature type="region of interest" description="Disordered" evidence="7">
    <location>
        <begin position="177"/>
        <end position="231"/>
    </location>
</feature>
<evidence type="ECO:0000256" key="4">
    <source>
        <dbReference type="ARBA" id="ARBA00023125"/>
    </source>
</evidence>
<dbReference type="SMART" id="SM00774">
    <property type="entry name" value="WRKY"/>
    <property type="match status" value="2"/>
</dbReference>
<feature type="compositionally biased region" description="Polar residues" evidence="7">
    <location>
        <begin position="193"/>
        <end position="206"/>
    </location>
</feature>
<dbReference type="EMBL" id="KM823147">
    <property type="protein sequence ID" value="AKA27890.1"/>
    <property type="molecule type" value="mRNA"/>
</dbReference>
<evidence type="ECO:0000256" key="3">
    <source>
        <dbReference type="ARBA" id="ARBA00023015"/>
    </source>
</evidence>
<dbReference type="FunFam" id="2.20.25.80:FF:000006">
    <property type="entry name" value="WRKY transcription factor"/>
    <property type="match status" value="1"/>
</dbReference>
<dbReference type="Pfam" id="PF03106">
    <property type="entry name" value="WRKY"/>
    <property type="match status" value="2"/>
</dbReference>
<dbReference type="SUPFAM" id="SSF118290">
    <property type="entry name" value="WRKY DNA-binding domain"/>
    <property type="match status" value="2"/>
</dbReference>
<evidence type="ECO:0000256" key="7">
    <source>
        <dbReference type="SAM" id="MobiDB-lite"/>
    </source>
</evidence>
<dbReference type="PANTHER" id="PTHR31221">
    <property type="entry name" value="WRKY TRANSCRIPTION FACTOR PROTEIN 1-RELATED"/>
    <property type="match status" value="1"/>
</dbReference>
<dbReference type="Gene3D" id="2.20.25.80">
    <property type="entry name" value="WRKY domain"/>
    <property type="match status" value="2"/>
</dbReference>
<organism evidence="9">
    <name type="scientific">Salvia miltiorrhiza</name>
    <name type="common">Chinese sage</name>
    <dbReference type="NCBI Taxonomy" id="226208"/>
    <lineage>
        <taxon>Eukaryota</taxon>
        <taxon>Viridiplantae</taxon>
        <taxon>Streptophyta</taxon>
        <taxon>Embryophyta</taxon>
        <taxon>Tracheophyta</taxon>
        <taxon>Spermatophyta</taxon>
        <taxon>Magnoliopsida</taxon>
        <taxon>eudicotyledons</taxon>
        <taxon>Gunneridae</taxon>
        <taxon>Pentapetalae</taxon>
        <taxon>asterids</taxon>
        <taxon>lamiids</taxon>
        <taxon>Lamiales</taxon>
        <taxon>Lamiaceae</taxon>
        <taxon>Nepetoideae</taxon>
        <taxon>Mentheae</taxon>
        <taxon>Salviinae</taxon>
        <taxon>Salvia</taxon>
        <taxon>Salvia incertae sedis</taxon>
    </lineage>
</organism>
<feature type="domain" description="WRKY" evidence="8">
    <location>
        <begin position="129"/>
        <end position="187"/>
    </location>
</feature>
<dbReference type="InterPro" id="IPR036576">
    <property type="entry name" value="WRKY_dom_sf"/>
</dbReference>
<dbReference type="GO" id="GO:0003700">
    <property type="term" value="F:DNA-binding transcription factor activity"/>
    <property type="evidence" value="ECO:0007669"/>
    <property type="project" value="InterPro"/>
</dbReference>
<dbReference type="InterPro" id="IPR044810">
    <property type="entry name" value="WRKY_plant"/>
</dbReference>
<evidence type="ECO:0000256" key="5">
    <source>
        <dbReference type="ARBA" id="ARBA00023163"/>
    </source>
</evidence>
<dbReference type="AlphaFoldDB" id="A0A0D5YA11"/>
<dbReference type="FunFam" id="2.20.25.80:FF:000001">
    <property type="entry name" value="WRKY transcription factor 33"/>
    <property type="match status" value="1"/>
</dbReference>
<keyword evidence="4" id="KW-0238">DNA-binding</keyword>
<feature type="region of interest" description="Disordered" evidence="7">
    <location>
        <begin position="332"/>
        <end position="364"/>
    </location>
</feature>
<reference evidence="9" key="1">
    <citation type="journal article" date="2015" name="BMC Genomics">
        <title>Molecular cloning and expression analysis of WRKY transcription factor genes in Salvia miltiorrhiza.</title>
        <authorList>
            <person name="Li C."/>
            <person name="Li D."/>
            <person name="Shao F."/>
            <person name="Lu S."/>
        </authorList>
    </citation>
    <scope>NUCLEOTIDE SEQUENCE</scope>
</reference>
<dbReference type="SMR" id="A0A0D5YA11"/>
<protein>
    <submittedName>
        <fullName evidence="9">WRKY protein</fullName>
    </submittedName>
</protein>
<accession>A0A0D5YA11</accession>
<feature type="compositionally biased region" description="Basic and acidic residues" evidence="7">
    <location>
        <begin position="332"/>
        <end position="349"/>
    </location>
</feature>
<proteinExistence type="evidence at transcript level"/>
<name>A0A0D5YA11_SALMI</name>
<evidence type="ECO:0000256" key="2">
    <source>
        <dbReference type="ARBA" id="ARBA00022737"/>
    </source>
</evidence>
<gene>
    <name evidence="9" type="primary">WRKY24</name>
</gene>
<dbReference type="PROSITE" id="PS50811">
    <property type="entry name" value="WRKY"/>
    <property type="match status" value="2"/>
</dbReference>
<dbReference type="GO" id="GO:0005634">
    <property type="term" value="C:nucleus"/>
    <property type="evidence" value="ECO:0007669"/>
    <property type="project" value="UniProtKB-SubCell"/>
</dbReference>
<feature type="domain" description="WRKY" evidence="8">
    <location>
        <begin position="245"/>
        <end position="310"/>
    </location>
</feature>
<comment type="subcellular location">
    <subcellularLocation>
        <location evidence="1">Nucleus</location>
    </subcellularLocation>
</comment>
<evidence type="ECO:0000256" key="1">
    <source>
        <dbReference type="ARBA" id="ARBA00004123"/>
    </source>
</evidence>
<keyword evidence="5" id="KW-0804">Transcription</keyword>
<dbReference type="GO" id="GO:0043565">
    <property type="term" value="F:sequence-specific DNA binding"/>
    <property type="evidence" value="ECO:0007669"/>
    <property type="project" value="InterPro"/>
</dbReference>